<organism evidence="1 2">
    <name type="scientific">Arabidopsis thaliana</name>
    <name type="common">Mouse-ear cress</name>
    <dbReference type="NCBI Taxonomy" id="3702"/>
    <lineage>
        <taxon>Eukaryota</taxon>
        <taxon>Viridiplantae</taxon>
        <taxon>Streptophyta</taxon>
        <taxon>Embryophyta</taxon>
        <taxon>Tracheophyta</taxon>
        <taxon>Spermatophyta</taxon>
        <taxon>Magnoliopsida</taxon>
        <taxon>eudicotyledons</taxon>
        <taxon>Gunneridae</taxon>
        <taxon>Pentapetalae</taxon>
        <taxon>rosids</taxon>
        <taxon>malvids</taxon>
        <taxon>Brassicales</taxon>
        <taxon>Brassicaceae</taxon>
        <taxon>Camelineae</taxon>
        <taxon>Arabidopsis</taxon>
    </lineage>
</organism>
<sequence length="106" mass="11203">MAMILHVIASDCRCEQDGGSGGFDRDGDLGLDEVEEVVEDDDVVVDDGNANGGGDFLDPAADFGGFKKTLIFIGEDEETRSYSSIRFARSSSEVIETSASRSSVGS</sequence>
<name>A0A5S9XFU7_ARATH</name>
<dbReference type="EMBL" id="CACSHJ010000089">
    <property type="protein sequence ID" value="CAA0383768.1"/>
    <property type="molecule type" value="Genomic_DNA"/>
</dbReference>
<gene>
    <name evidence="1" type="ORF">C24_LOCUS13972</name>
</gene>
<evidence type="ECO:0000313" key="2">
    <source>
        <dbReference type="Proteomes" id="UP000434276"/>
    </source>
</evidence>
<proteinExistence type="predicted"/>
<evidence type="ECO:0000313" key="1">
    <source>
        <dbReference type="EMBL" id="CAA0383768.1"/>
    </source>
</evidence>
<accession>A0A5S9XFU7</accession>
<protein>
    <submittedName>
        <fullName evidence="1">Uncharacterized protein</fullName>
    </submittedName>
</protein>
<reference evidence="1 2" key="1">
    <citation type="submission" date="2019-12" db="EMBL/GenBank/DDBJ databases">
        <authorList>
            <person name="Jiao W.-B."/>
            <person name="Schneeberger K."/>
        </authorList>
    </citation>
    <scope>NUCLEOTIDE SEQUENCE [LARGE SCALE GENOMIC DNA]</scope>
    <source>
        <strain evidence="2">cv. C24</strain>
    </source>
</reference>
<dbReference type="Proteomes" id="UP000434276">
    <property type="component" value="Unassembled WGS sequence"/>
</dbReference>
<dbReference type="AlphaFoldDB" id="A0A5S9XFU7"/>